<gene>
    <name evidence="1" type="ORF">AArcSt11_14280</name>
</gene>
<dbReference type="AlphaFoldDB" id="A0AAE3FT39"/>
<comment type="caution">
    <text evidence="1">The sequence shown here is derived from an EMBL/GenBank/DDBJ whole genome shotgun (WGS) entry which is preliminary data.</text>
</comment>
<sequence>MARRLLILAGLIELLVPGRVINAAERIALENPDDCELRAWTIPMARLEALVWLLLARRGDPHGRVRKLFAFVCGPAVLFPRRYVDVGARLAYADPDRCEWKPWVVPATRVMGMCVVLAFLARGDGDSRE</sequence>
<keyword evidence="2" id="KW-1185">Reference proteome</keyword>
<name>A0AAE3FT39_9EURY</name>
<evidence type="ECO:0000313" key="2">
    <source>
        <dbReference type="Proteomes" id="UP001202674"/>
    </source>
</evidence>
<accession>A0AAE3FT39</accession>
<reference evidence="1 2" key="1">
    <citation type="journal article" date="2022" name="Syst. Appl. Microbiol.">
        <title>Natronocalculus amylovorans gen. nov., sp. nov., and Natranaeroarchaeum aerophilus sp. nov., dominant culturable amylolytic natronoarchaea from hypersaline soda lakes in southwestern Siberia.</title>
        <authorList>
            <person name="Sorokin D.Y."/>
            <person name="Elcheninov A.G."/>
            <person name="Khizhniak T.V."/>
            <person name="Koenen M."/>
            <person name="Bale N.J."/>
            <person name="Damste J.S.S."/>
            <person name="Kublanov I.V."/>
        </authorList>
    </citation>
    <scope>NUCLEOTIDE SEQUENCE [LARGE SCALE GENOMIC DNA]</scope>
    <source>
        <strain evidence="1 2">AArc-St1-1</strain>
    </source>
</reference>
<dbReference type="RefSeq" id="WP_250598062.1">
    <property type="nucleotide sequence ID" value="NZ_JAKRVY010000009.1"/>
</dbReference>
<organism evidence="1 2">
    <name type="scientific">Natranaeroarchaeum aerophilus</name>
    <dbReference type="NCBI Taxonomy" id="2917711"/>
    <lineage>
        <taxon>Archaea</taxon>
        <taxon>Methanobacteriati</taxon>
        <taxon>Methanobacteriota</taxon>
        <taxon>Stenosarchaea group</taxon>
        <taxon>Halobacteria</taxon>
        <taxon>Halobacteriales</taxon>
        <taxon>Natronoarchaeaceae</taxon>
        <taxon>Natranaeroarchaeum</taxon>
    </lineage>
</organism>
<evidence type="ECO:0000313" key="1">
    <source>
        <dbReference type="EMBL" id="MCL9814824.1"/>
    </source>
</evidence>
<dbReference type="Proteomes" id="UP001202674">
    <property type="component" value="Unassembled WGS sequence"/>
</dbReference>
<proteinExistence type="predicted"/>
<protein>
    <submittedName>
        <fullName evidence="1">Uncharacterized protein</fullName>
    </submittedName>
</protein>
<dbReference type="EMBL" id="JAKRVY010000009">
    <property type="protein sequence ID" value="MCL9814824.1"/>
    <property type="molecule type" value="Genomic_DNA"/>
</dbReference>